<comment type="caution">
    <text evidence="9">The sequence shown here is derived from an EMBL/GenBank/DDBJ whole genome shotgun (WGS) entry which is preliminary data.</text>
</comment>
<keyword evidence="6" id="KW-0503">Monooxygenase</keyword>
<dbReference type="SUPFAM" id="SSF48264">
    <property type="entry name" value="Cytochrome P450"/>
    <property type="match status" value="1"/>
</dbReference>
<evidence type="ECO:0000256" key="2">
    <source>
        <dbReference type="ARBA" id="ARBA00010617"/>
    </source>
</evidence>
<feature type="transmembrane region" description="Helical" evidence="8">
    <location>
        <begin position="66"/>
        <end position="87"/>
    </location>
</feature>
<dbReference type="GO" id="GO:0020037">
    <property type="term" value="F:heme binding"/>
    <property type="evidence" value="ECO:0007669"/>
    <property type="project" value="InterPro"/>
</dbReference>
<keyword evidence="5 7" id="KW-0408">Iron</keyword>
<reference evidence="9 10" key="1">
    <citation type="submission" date="2015-06" db="EMBL/GenBank/DDBJ databases">
        <title>Talaromyces atroroseus IBT 11181 draft genome.</title>
        <authorList>
            <person name="Rasmussen K.B."/>
            <person name="Rasmussen S."/>
            <person name="Petersen B."/>
            <person name="Sicheritz-Ponten T."/>
            <person name="Mortensen U.H."/>
            <person name="Thrane U."/>
        </authorList>
    </citation>
    <scope>NUCLEOTIDE SEQUENCE [LARGE SCALE GENOMIC DNA]</scope>
    <source>
        <strain evidence="9 10">IBT 11181</strain>
    </source>
</reference>
<organism evidence="9 10">
    <name type="scientific">Talaromyces atroroseus</name>
    <dbReference type="NCBI Taxonomy" id="1441469"/>
    <lineage>
        <taxon>Eukaryota</taxon>
        <taxon>Fungi</taxon>
        <taxon>Dikarya</taxon>
        <taxon>Ascomycota</taxon>
        <taxon>Pezizomycotina</taxon>
        <taxon>Eurotiomycetes</taxon>
        <taxon>Eurotiomycetidae</taxon>
        <taxon>Eurotiales</taxon>
        <taxon>Trichocomaceae</taxon>
        <taxon>Talaromyces</taxon>
        <taxon>Talaromyces sect. Trachyspermi</taxon>
    </lineage>
</organism>
<dbReference type="Proteomes" id="UP000214365">
    <property type="component" value="Unassembled WGS sequence"/>
</dbReference>
<keyword evidence="8" id="KW-0812">Transmembrane</keyword>
<keyword evidence="3 7" id="KW-0479">Metal-binding</keyword>
<dbReference type="EMBL" id="LFMY01000022">
    <property type="protein sequence ID" value="OKL55370.1"/>
    <property type="molecule type" value="Genomic_DNA"/>
</dbReference>
<dbReference type="InterPro" id="IPR002401">
    <property type="entry name" value="Cyt_P450_E_grp-I"/>
</dbReference>
<evidence type="ECO:0000256" key="7">
    <source>
        <dbReference type="PIRSR" id="PIRSR602401-1"/>
    </source>
</evidence>
<protein>
    <recommendedName>
        <fullName evidence="11">Tryprostatin B 6-hydroxylase</fullName>
    </recommendedName>
</protein>
<proteinExistence type="inferred from homology"/>
<dbReference type="GO" id="GO:0005506">
    <property type="term" value="F:iron ion binding"/>
    <property type="evidence" value="ECO:0007669"/>
    <property type="project" value="InterPro"/>
</dbReference>
<evidence type="ECO:0000256" key="5">
    <source>
        <dbReference type="ARBA" id="ARBA00023004"/>
    </source>
</evidence>
<dbReference type="Gene3D" id="1.10.630.10">
    <property type="entry name" value="Cytochrome P450"/>
    <property type="match status" value="1"/>
</dbReference>
<dbReference type="InterPro" id="IPR001128">
    <property type="entry name" value="Cyt_P450"/>
</dbReference>
<feature type="binding site" description="axial binding residue" evidence="7">
    <location>
        <position position="480"/>
    </location>
    <ligand>
        <name>heme</name>
        <dbReference type="ChEBI" id="CHEBI:30413"/>
    </ligand>
    <ligandPart>
        <name>Fe</name>
        <dbReference type="ChEBI" id="CHEBI:18248"/>
    </ligandPart>
</feature>
<dbReference type="CDD" id="cd11061">
    <property type="entry name" value="CYP67-like"/>
    <property type="match status" value="1"/>
</dbReference>
<keyword evidence="4" id="KW-0560">Oxidoreductase</keyword>
<dbReference type="PRINTS" id="PR00463">
    <property type="entry name" value="EP450I"/>
</dbReference>
<evidence type="ECO:0000256" key="8">
    <source>
        <dbReference type="SAM" id="Phobius"/>
    </source>
</evidence>
<name>A0A1Q5Q6J9_TALAT</name>
<dbReference type="GeneID" id="31009135"/>
<dbReference type="PRINTS" id="PR00385">
    <property type="entry name" value="P450"/>
</dbReference>
<comment type="similarity">
    <text evidence="2">Belongs to the cytochrome P450 family.</text>
</comment>
<dbReference type="PANTHER" id="PTHR24305">
    <property type="entry name" value="CYTOCHROME P450"/>
    <property type="match status" value="1"/>
</dbReference>
<keyword evidence="7" id="KW-0349">Heme</keyword>
<dbReference type="GO" id="GO:0016705">
    <property type="term" value="F:oxidoreductase activity, acting on paired donors, with incorporation or reduction of molecular oxygen"/>
    <property type="evidence" value="ECO:0007669"/>
    <property type="project" value="InterPro"/>
</dbReference>
<evidence type="ECO:0000256" key="6">
    <source>
        <dbReference type="ARBA" id="ARBA00023033"/>
    </source>
</evidence>
<accession>A0A1Q5Q6J9</accession>
<dbReference type="OrthoDB" id="6692864at2759"/>
<keyword evidence="8" id="KW-0472">Membrane</keyword>
<evidence type="ECO:0000256" key="1">
    <source>
        <dbReference type="ARBA" id="ARBA00001971"/>
    </source>
</evidence>
<dbReference type="InterPro" id="IPR036396">
    <property type="entry name" value="Cyt_P450_sf"/>
</dbReference>
<comment type="cofactor">
    <cofactor evidence="1 7">
        <name>heme</name>
        <dbReference type="ChEBI" id="CHEBI:30413"/>
    </cofactor>
</comment>
<keyword evidence="8" id="KW-1133">Transmembrane helix</keyword>
<dbReference type="PANTHER" id="PTHR24305:SF187">
    <property type="entry name" value="P450, PUTATIVE (EUROFUNG)-RELATED"/>
    <property type="match status" value="1"/>
</dbReference>
<sequence length="539" mass="61441">MSSIIPSPPWLYSAATGVAAHVTLFRHGEWDGSAPNILISYLVVFTILNVKNLAELVTGVKDQSAFQLLSCHFVGLYGSIIVYRVFFHRLRKFPGPLAAAVTALYASFLPAKRLNKFEEVGKLHRKYGDYMRLGPRELSIADPRAVPFIYGPASKTTKGPFYDGGEPYISVHTTRNKLEHARRRKAWDRAFSFRSLRDYEHRVSRYSAQLLSAIAENVSRPIDMARWFNYYSFDVMGDLTFGKSFEMLVTGKDAYMLETLHKDMQSMGPFLHAMWILPLFKKIPILNKSYLTYCKWLNAQVDIRTKNEPEKPDVFTQLSREFQAGAKTEKDRLHFHGDVNVAVIAGSDTTASTLTNLFYELASSPEFTRMLQSEIDSVKEKTYQELSQMKLLNAAIEETLRLHPAIPSGMQRVTPKKGVQIDDTYIPGECLVQMPLYSLFRDERCFAQPNQFIPQRWTDRQDLIKDASVYIPFGLGPFSCAGKQLALMEIRRVTVDLLSRYDVSFAKGQTHEAFYQGQQDVFTLVCGKLQLLFTERVSD</sequence>
<dbReference type="RefSeq" id="XP_020115491.1">
    <property type="nucleotide sequence ID" value="XM_020265307.1"/>
</dbReference>
<dbReference type="GO" id="GO:0004497">
    <property type="term" value="F:monooxygenase activity"/>
    <property type="evidence" value="ECO:0007669"/>
    <property type="project" value="UniProtKB-KW"/>
</dbReference>
<evidence type="ECO:0000313" key="10">
    <source>
        <dbReference type="Proteomes" id="UP000214365"/>
    </source>
</evidence>
<feature type="transmembrane region" description="Helical" evidence="8">
    <location>
        <begin position="34"/>
        <end position="54"/>
    </location>
</feature>
<evidence type="ECO:0008006" key="11">
    <source>
        <dbReference type="Google" id="ProtNLM"/>
    </source>
</evidence>
<evidence type="ECO:0000256" key="4">
    <source>
        <dbReference type="ARBA" id="ARBA00023002"/>
    </source>
</evidence>
<dbReference type="InterPro" id="IPR050121">
    <property type="entry name" value="Cytochrome_P450_monoxygenase"/>
</dbReference>
<dbReference type="Pfam" id="PF00067">
    <property type="entry name" value="p450"/>
    <property type="match status" value="1"/>
</dbReference>
<keyword evidence="10" id="KW-1185">Reference proteome</keyword>
<dbReference type="STRING" id="1441469.A0A1Q5Q6J9"/>
<gene>
    <name evidence="9" type="ORF">UA08_09379</name>
</gene>
<dbReference type="AlphaFoldDB" id="A0A1Q5Q6J9"/>
<evidence type="ECO:0000313" key="9">
    <source>
        <dbReference type="EMBL" id="OKL55370.1"/>
    </source>
</evidence>
<evidence type="ECO:0000256" key="3">
    <source>
        <dbReference type="ARBA" id="ARBA00022723"/>
    </source>
</evidence>